<reference evidence="3 4" key="1">
    <citation type="submission" date="2021-10" db="EMBL/GenBank/DDBJ databases">
        <authorList>
            <person name="Koch H."/>
        </authorList>
    </citation>
    <scope>NUCLEOTIDE SEQUENCE [LARGE SCALE GENOMIC DNA]</scope>
    <source>
        <strain evidence="3">6680</strain>
    </source>
</reference>
<keyword evidence="1" id="KW-0732">Signal</keyword>
<evidence type="ECO:0000313" key="3">
    <source>
        <dbReference type="EMBL" id="CAG9932496.1"/>
    </source>
</evidence>
<accession>A0ABN8ALB2</accession>
<dbReference type="Proteomes" id="UP000839052">
    <property type="component" value="Chromosome"/>
</dbReference>
<keyword evidence="4" id="KW-1185">Reference proteome</keyword>
<sequence length="147" mass="16560">MLRLLHLLTMFFVIALSTVAHAEDEVTLFNGIGKADAYIAVDDELTIYLWGGKPVAYLEKDSSGGYHVYGFNGKHLGWFVKGFIRDHEGNASCATKEAMSSTEYETYKAYKQYKPYKAYTQYAPYRPYFSNSFGDTPCLFLLGEGGK</sequence>
<gene>
    <name evidence="3" type="ORF">NTG6680_1243</name>
</gene>
<dbReference type="Pfam" id="PF21784">
    <property type="entry name" value="Bflower"/>
    <property type="match status" value="1"/>
</dbReference>
<feature type="chain" id="PRO_5045312138" description="4-fold beta flower domain-containing protein" evidence="1">
    <location>
        <begin position="23"/>
        <end position="147"/>
    </location>
</feature>
<organism evidence="3 4">
    <name type="scientific">Candidatus Nitrotoga arctica</name>
    <dbReference type="NCBI Taxonomy" id="453162"/>
    <lineage>
        <taxon>Bacteria</taxon>
        <taxon>Pseudomonadati</taxon>
        <taxon>Pseudomonadota</taxon>
        <taxon>Betaproteobacteria</taxon>
        <taxon>Nitrosomonadales</taxon>
        <taxon>Gallionellaceae</taxon>
        <taxon>Candidatus Nitrotoga</taxon>
    </lineage>
</organism>
<name>A0ABN8ALB2_9PROT</name>
<proteinExistence type="predicted"/>
<evidence type="ECO:0000256" key="1">
    <source>
        <dbReference type="SAM" id="SignalP"/>
    </source>
</evidence>
<feature type="signal peptide" evidence="1">
    <location>
        <begin position="1"/>
        <end position="22"/>
    </location>
</feature>
<evidence type="ECO:0000259" key="2">
    <source>
        <dbReference type="Pfam" id="PF21784"/>
    </source>
</evidence>
<evidence type="ECO:0000313" key="4">
    <source>
        <dbReference type="Proteomes" id="UP000839052"/>
    </source>
</evidence>
<feature type="domain" description="4-fold beta flower" evidence="2">
    <location>
        <begin position="27"/>
        <end position="138"/>
    </location>
</feature>
<dbReference type="EMBL" id="OU912926">
    <property type="protein sequence ID" value="CAG9932496.1"/>
    <property type="molecule type" value="Genomic_DNA"/>
</dbReference>
<protein>
    <recommendedName>
        <fullName evidence="2">4-fold beta flower domain-containing protein</fullName>
    </recommendedName>
</protein>
<dbReference type="InterPro" id="IPR048911">
    <property type="entry name" value="Bflower"/>
</dbReference>